<dbReference type="AlphaFoldDB" id="A0A1H6YAK9"/>
<feature type="binding site" evidence="5">
    <location>
        <begin position="67"/>
        <end position="69"/>
    </location>
    <ligand>
        <name>substrate</name>
    </ligand>
</feature>
<protein>
    <submittedName>
        <fullName evidence="8">Alkylated DNA repair protein (DNA oxidative demethylase)</fullName>
    </submittedName>
</protein>
<dbReference type="PANTHER" id="PTHR16557">
    <property type="entry name" value="ALKYLATED DNA REPAIR PROTEIN ALKB-RELATED"/>
    <property type="match status" value="1"/>
</dbReference>
<evidence type="ECO:0000259" key="7">
    <source>
        <dbReference type="PROSITE" id="PS51471"/>
    </source>
</evidence>
<name>A0A1H6YAK9_9RHOB</name>
<feature type="binding site" evidence="5">
    <location>
        <position position="60"/>
    </location>
    <ligand>
        <name>substrate</name>
    </ligand>
</feature>
<dbReference type="RefSeq" id="WP_092365228.1">
    <property type="nucleotide sequence ID" value="NZ_BMGV01000004.1"/>
</dbReference>
<keyword evidence="1 6" id="KW-0479">Metal-binding</keyword>
<feature type="binding site" evidence="5">
    <location>
        <position position="121"/>
    </location>
    <ligand>
        <name>substrate</name>
    </ligand>
</feature>
<feature type="binding site" evidence="5">
    <location>
        <begin position="191"/>
        <end position="197"/>
    </location>
    <ligand>
        <name>2-oxoglutarate</name>
        <dbReference type="ChEBI" id="CHEBI:16810"/>
    </ligand>
</feature>
<dbReference type="GO" id="GO:0008168">
    <property type="term" value="F:methyltransferase activity"/>
    <property type="evidence" value="ECO:0007669"/>
    <property type="project" value="UniProtKB-KW"/>
</dbReference>
<feature type="binding site" evidence="6">
    <location>
        <position position="119"/>
    </location>
    <ligand>
        <name>Fe cation</name>
        <dbReference type="ChEBI" id="CHEBI:24875"/>
        <note>catalytic</note>
    </ligand>
</feature>
<dbReference type="Gene3D" id="2.60.120.590">
    <property type="entry name" value="Alpha-ketoglutarate-dependent dioxygenase AlkB-like"/>
    <property type="match status" value="1"/>
</dbReference>
<evidence type="ECO:0000256" key="4">
    <source>
        <dbReference type="ARBA" id="ARBA00023004"/>
    </source>
</evidence>
<keyword evidence="8" id="KW-0808">Transferase</keyword>
<dbReference type="Pfam" id="PF13532">
    <property type="entry name" value="2OG-FeII_Oxy_2"/>
    <property type="match status" value="1"/>
</dbReference>
<dbReference type="GO" id="GO:0035515">
    <property type="term" value="F:oxidative RNA demethylase activity"/>
    <property type="evidence" value="ECO:0007669"/>
    <property type="project" value="TreeGrafter"/>
</dbReference>
<dbReference type="PANTHER" id="PTHR16557:SF2">
    <property type="entry name" value="NUCLEIC ACID DIOXYGENASE ALKBH1"/>
    <property type="match status" value="1"/>
</dbReference>
<dbReference type="InterPro" id="IPR027450">
    <property type="entry name" value="AlkB-like"/>
</dbReference>
<dbReference type="PROSITE" id="PS51471">
    <property type="entry name" value="FE2OG_OXY"/>
    <property type="match status" value="1"/>
</dbReference>
<dbReference type="InterPro" id="IPR004574">
    <property type="entry name" value="Alkb"/>
</dbReference>
<feature type="binding site" evidence="5">
    <location>
        <begin position="106"/>
        <end position="108"/>
    </location>
    <ligand>
        <name>2-oxoglutarate</name>
        <dbReference type="ChEBI" id="CHEBI:16810"/>
    </ligand>
</feature>
<evidence type="ECO:0000256" key="5">
    <source>
        <dbReference type="PIRSR" id="PIRSR604574-1"/>
    </source>
</evidence>
<reference evidence="8 9" key="1">
    <citation type="submission" date="2016-10" db="EMBL/GenBank/DDBJ databases">
        <authorList>
            <person name="de Groot N.N."/>
        </authorList>
    </citation>
    <scope>NUCLEOTIDE SEQUENCE [LARGE SCALE GENOMIC DNA]</scope>
    <source>
        <strain evidence="8 9">DSM 29340</strain>
    </source>
</reference>
<evidence type="ECO:0000256" key="3">
    <source>
        <dbReference type="ARBA" id="ARBA00023002"/>
    </source>
</evidence>
<organism evidence="8 9">
    <name type="scientific">Cribrihabitans marinus</name>
    <dbReference type="NCBI Taxonomy" id="1227549"/>
    <lineage>
        <taxon>Bacteria</taxon>
        <taxon>Pseudomonadati</taxon>
        <taxon>Pseudomonadota</taxon>
        <taxon>Alphaproteobacteria</taxon>
        <taxon>Rhodobacterales</taxon>
        <taxon>Paracoccaceae</taxon>
        <taxon>Cribrihabitans</taxon>
    </lineage>
</organism>
<dbReference type="GO" id="GO:0035516">
    <property type="term" value="F:broad specificity oxidative DNA demethylase activity"/>
    <property type="evidence" value="ECO:0007669"/>
    <property type="project" value="TreeGrafter"/>
</dbReference>
<keyword evidence="8" id="KW-0489">Methyltransferase</keyword>
<feature type="binding site" evidence="6">
    <location>
        <position position="117"/>
    </location>
    <ligand>
        <name>Fe cation</name>
        <dbReference type="ChEBI" id="CHEBI:24875"/>
        <note>catalytic</note>
    </ligand>
</feature>
<dbReference type="STRING" id="1227549.SAMN05444007_104315"/>
<evidence type="ECO:0000256" key="2">
    <source>
        <dbReference type="ARBA" id="ARBA00022964"/>
    </source>
</evidence>
<feature type="domain" description="Fe2OG dioxygenase" evidence="7">
    <location>
        <begin position="99"/>
        <end position="200"/>
    </location>
</feature>
<dbReference type="GO" id="GO:0032259">
    <property type="term" value="P:methylation"/>
    <property type="evidence" value="ECO:0007669"/>
    <property type="project" value="UniProtKB-KW"/>
</dbReference>
<dbReference type="EMBL" id="FNYD01000004">
    <property type="protein sequence ID" value="SEJ38318.1"/>
    <property type="molecule type" value="Genomic_DNA"/>
</dbReference>
<dbReference type="GO" id="GO:0035513">
    <property type="term" value="P:oxidative RNA demethylation"/>
    <property type="evidence" value="ECO:0007669"/>
    <property type="project" value="TreeGrafter"/>
</dbReference>
<keyword evidence="3" id="KW-0560">Oxidoreductase</keyword>
<proteinExistence type="predicted"/>
<dbReference type="GO" id="GO:0005737">
    <property type="term" value="C:cytoplasm"/>
    <property type="evidence" value="ECO:0007669"/>
    <property type="project" value="TreeGrafter"/>
</dbReference>
<dbReference type="InterPro" id="IPR005123">
    <property type="entry name" value="Oxoglu/Fe-dep_dioxygenase_dom"/>
</dbReference>
<gene>
    <name evidence="8" type="ORF">SAMN05444007_104315</name>
</gene>
<dbReference type="GO" id="GO:0008198">
    <property type="term" value="F:ferrous iron binding"/>
    <property type="evidence" value="ECO:0007669"/>
    <property type="project" value="TreeGrafter"/>
</dbReference>
<comment type="cofactor">
    <cofactor evidence="6">
        <name>Fe(2+)</name>
        <dbReference type="ChEBI" id="CHEBI:29033"/>
    </cofactor>
    <text evidence="6">Binds 1 Fe(2+) ion per subunit.</text>
</comment>
<keyword evidence="4 6" id="KW-0408">Iron</keyword>
<feature type="binding site" evidence="5">
    <location>
        <position position="147"/>
    </location>
    <ligand>
        <name>substrate</name>
    </ligand>
</feature>
<keyword evidence="2" id="KW-0223">Dioxygenase</keyword>
<accession>A0A1H6YAK9</accession>
<evidence type="ECO:0000256" key="1">
    <source>
        <dbReference type="ARBA" id="ARBA00022723"/>
    </source>
</evidence>
<keyword evidence="9" id="KW-1185">Reference proteome</keyword>
<evidence type="ECO:0000256" key="6">
    <source>
        <dbReference type="PIRSR" id="PIRSR604574-2"/>
    </source>
</evidence>
<feature type="binding site" evidence="6">
    <location>
        <position position="173"/>
    </location>
    <ligand>
        <name>Fe cation</name>
        <dbReference type="ChEBI" id="CHEBI:24875"/>
        <note>catalytic</note>
    </ligand>
</feature>
<dbReference type="OrthoDB" id="9796932at2"/>
<evidence type="ECO:0000313" key="8">
    <source>
        <dbReference type="EMBL" id="SEJ38318.1"/>
    </source>
</evidence>
<evidence type="ECO:0000313" key="9">
    <source>
        <dbReference type="Proteomes" id="UP000199379"/>
    </source>
</evidence>
<dbReference type="SUPFAM" id="SSF51197">
    <property type="entry name" value="Clavaminate synthase-like"/>
    <property type="match status" value="1"/>
</dbReference>
<dbReference type="InterPro" id="IPR037151">
    <property type="entry name" value="AlkB-like_sf"/>
</dbReference>
<dbReference type="Proteomes" id="UP000199379">
    <property type="component" value="Unassembled WGS sequence"/>
</dbReference>
<sequence>MPRLSVRGFDIHKGCLDAAAQSDILEALRPVLRRAPLTTPETRRGQKLSVRMSAAGELGWTSDRRGYRYEPRHPRGTPWPAIPDPVLRVWTRVTELEHRPDSCLINYYGADARMGLHQDRDEADLSWPVVSISLGDDALFRIGNTTRGGKTESIWLHSGDVVVMGGEARLAYHGIDRIRFGSSRLLPKGGRINLTLRVAG</sequence>